<organism evidence="4 5">
    <name type="scientific">Lithospermum erythrorhizon</name>
    <name type="common">Purple gromwell</name>
    <name type="synonym">Lithospermum officinale var. erythrorhizon</name>
    <dbReference type="NCBI Taxonomy" id="34254"/>
    <lineage>
        <taxon>Eukaryota</taxon>
        <taxon>Viridiplantae</taxon>
        <taxon>Streptophyta</taxon>
        <taxon>Embryophyta</taxon>
        <taxon>Tracheophyta</taxon>
        <taxon>Spermatophyta</taxon>
        <taxon>Magnoliopsida</taxon>
        <taxon>eudicotyledons</taxon>
        <taxon>Gunneridae</taxon>
        <taxon>Pentapetalae</taxon>
        <taxon>asterids</taxon>
        <taxon>lamiids</taxon>
        <taxon>Boraginales</taxon>
        <taxon>Boraginaceae</taxon>
        <taxon>Boraginoideae</taxon>
        <taxon>Lithospermeae</taxon>
        <taxon>Lithospermum</taxon>
    </lineage>
</organism>
<proteinExistence type="predicted"/>
<dbReference type="Proteomes" id="UP001454036">
    <property type="component" value="Unassembled WGS sequence"/>
</dbReference>
<keyword evidence="5" id="KW-1185">Reference proteome</keyword>
<dbReference type="PANTHER" id="PTHR10366:SF696">
    <property type="entry name" value="OS07G0601900 PROTEIN"/>
    <property type="match status" value="1"/>
</dbReference>
<comment type="caution">
    <text evidence="4">The sequence shown here is derived from an EMBL/GenBank/DDBJ whole genome shotgun (WGS) entry which is preliminary data.</text>
</comment>
<dbReference type="GO" id="GO:0016616">
    <property type="term" value="F:oxidoreductase activity, acting on the CH-OH group of donors, NAD or NADP as acceptor"/>
    <property type="evidence" value="ECO:0007669"/>
    <property type="project" value="TreeGrafter"/>
</dbReference>
<name>A0AAV3RHK2_LITER</name>
<dbReference type="EMBL" id="BAABME010009462">
    <property type="protein sequence ID" value="GAA0175211.1"/>
    <property type="molecule type" value="Genomic_DNA"/>
</dbReference>
<dbReference type="Pfam" id="PF01370">
    <property type="entry name" value="Epimerase"/>
    <property type="match status" value="1"/>
</dbReference>
<feature type="domain" description="NAD-dependent epimerase/dehydratase" evidence="3">
    <location>
        <begin position="7"/>
        <end position="259"/>
    </location>
</feature>
<dbReference type="InterPro" id="IPR050425">
    <property type="entry name" value="NAD(P)_dehydrat-like"/>
</dbReference>
<dbReference type="InterPro" id="IPR036291">
    <property type="entry name" value="NAD(P)-bd_dom_sf"/>
</dbReference>
<keyword evidence="2" id="KW-0560">Oxidoreductase</keyword>
<evidence type="ECO:0000256" key="1">
    <source>
        <dbReference type="ARBA" id="ARBA00022857"/>
    </source>
</evidence>
<evidence type="ECO:0000313" key="4">
    <source>
        <dbReference type="EMBL" id="GAA0175211.1"/>
    </source>
</evidence>
<dbReference type="InterPro" id="IPR001509">
    <property type="entry name" value="Epimerase_deHydtase"/>
</dbReference>
<keyword evidence="1" id="KW-0521">NADP</keyword>
<reference evidence="4 5" key="1">
    <citation type="submission" date="2024-01" db="EMBL/GenBank/DDBJ databases">
        <title>The complete chloroplast genome sequence of Lithospermum erythrorhizon: insights into the phylogenetic relationship among Boraginaceae species and the maternal lineages of purple gromwells.</title>
        <authorList>
            <person name="Okada T."/>
            <person name="Watanabe K."/>
        </authorList>
    </citation>
    <scope>NUCLEOTIDE SEQUENCE [LARGE SCALE GENOMIC DNA]</scope>
</reference>
<dbReference type="AlphaFoldDB" id="A0AAV3RHK2"/>
<evidence type="ECO:0000256" key="2">
    <source>
        <dbReference type="ARBA" id="ARBA00023002"/>
    </source>
</evidence>
<accession>A0AAV3RHK2</accession>
<dbReference type="SUPFAM" id="SSF51735">
    <property type="entry name" value="NAD(P)-binding Rossmann-fold domains"/>
    <property type="match status" value="1"/>
</dbReference>
<dbReference type="Gene3D" id="3.40.50.720">
    <property type="entry name" value="NAD(P)-binding Rossmann-like Domain"/>
    <property type="match status" value="1"/>
</dbReference>
<evidence type="ECO:0000259" key="3">
    <source>
        <dbReference type="Pfam" id="PF01370"/>
    </source>
</evidence>
<gene>
    <name evidence="4" type="ORF">LIER_28435</name>
</gene>
<evidence type="ECO:0000313" key="5">
    <source>
        <dbReference type="Proteomes" id="UP001454036"/>
    </source>
</evidence>
<dbReference type="PANTHER" id="PTHR10366">
    <property type="entry name" value="NAD DEPENDENT EPIMERASE/DEHYDRATASE"/>
    <property type="match status" value="1"/>
</dbReference>
<dbReference type="FunFam" id="3.40.50.720:FF:000645">
    <property type="entry name" value="Anthocyanidin reductase ((2S)-flavan-3-ol-forming)"/>
    <property type="match status" value="1"/>
</dbReference>
<protein>
    <submittedName>
        <fullName evidence="4">Dehydratase</fullName>
    </submittedName>
</protein>
<sequence>MSDLCNVCVTGGASYIGSSLVKTLLDKGYGVHATLRKLDNEEQVGVLKSFPGAETRLKLFAADLFEPEKFEQAIEGCQFVFHVVHPMAYSGPHQIKKSRFDAAIDAARTIADACMKSGTVKKLIYSASVVAASPMKSDGSGYQDFIDESCWTPLDLSVPCSNDYLQEYTDSKTLVEKELSRLGKDINGNGLDVVSLVCGLVGGETYLPHTPMSVLALLSFLTGNEGAYNSMKYLEELLGKVPVVHIDDVCEAHVFCIEQQVMPGRVLCASDYVSVAEMAEYYQQKYPESHINPEYLKGPKREIKWGSTKLMDKGFQYRYDWKEILDGSVSCTRKIGDHQI</sequence>